<proteinExistence type="predicted"/>
<sequence>MIFQSKSDQIFGTYSPCKWKSCNGKFVQDNTLSSFIFSQNHDQVYPLKQNQKEYAIYCNSQLGPVR</sequence>
<dbReference type="Proteomes" id="UP000689195">
    <property type="component" value="Unassembled WGS sequence"/>
</dbReference>
<protein>
    <recommendedName>
        <fullName evidence="1">TLDc domain-containing protein</fullName>
    </recommendedName>
</protein>
<organism evidence="2 3">
    <name type="scientific">Paramecium pentaurelia</name>
    <dbReference type="NCBI Taxonomy" id="43138"/>
    <lineage>
        <taxon>Eukaryota</taxon>
        <taxon>Sar</taxon>
        <taxon>Alveolata</taxon>
        <taxon>Ciliophora</taxon>
        <taxon>Intramacronucleata</taxon>
        <taxon>Oligohymenophorea</taxon>
        <taxon>Peniculida</taxon>
        <taxon>Parameciidae</taxon>
        <taxon>Paramecium</taxon>
    </lineage>
</organism>
<keyword evidence="3" id="KW-1185">Reference proteome</keyword>
<accession>A0A8S1UD76</accession>
<evidence type="ECO:0000313" key="2">
    <source>
        <dbReference type="EMBL" id="CAD8161699.1"/>
    </source>
</evidence>
<feature type="domain" description="TLDc" evidence="1">
    <location>
        <begin position="1"/>
        <end position="61"/>
    </location>
</feature>
<dbReference type="AlphaFoldDB" id="A0A8S1UD76"/>
<evidence type="ECO:0000313" key="3">
    <source>
        <dbReference type="Proteomes" id="UP000689195"/>
    </source>
</evidence>
<evidence type="ECO:0000259" key="1">
    <source>
        <dbReference type="Pfam" id="PF07534"/>
    </source>
</evidence>
<gene>
    <name evidence="2" type="ORF">PPENT_87.1.T0360317</name>
</gene>
<dbReference type="OrthoDB" id="10001977at2759"/>
<comment type="caution">
    <text evidence="2">The sequence shown here is derived from an EMBL/GenBank/DDBJ whole genome shotgun (WGS) entry which is preliminary data.</text>
</comment>
<reference evidence="2" key="1">
    <citation type="submission" date="2021-01" db="EMBL/GenBank/DDBJ databases">
        <authorList>
            <consortium name="Genoscope - CEA"/>
            <person name="William W."/>
        </authorList>
    </citation>
    <scope>NUCLEOTIDE SEQUENCE</scope>
</reference>
<name>A0A8S1UD76_9CILI</name>
<dbReference type="Pfam" id="PF07534">
    <property type="entry name" value="TLD"/>
    <property type="match status" value="1"/>
</dbReference>
<dbReference type="InterPro" id="IPR006571">
    <property type="entry name" value="TLDc_dom"/>
</dbReference>
<dbReference type="EMBL" id="CAJJDO010000036">
    <property type="protein sequence ID" value="CAD8161699.1"/>
    <property type="molecule type" value="Genomic_DNA"/>
</dbReference>